<accession>A0A7R8W7E5</accession>
<dbReference type="PANTHER" id="PTHR10615">
    <property type="entry name" value="HISTONE ACETYLTRANSFERASE"/>
    <property type="match status" value="1"/>
</dbReference>
<comment type="subcellular location">
    <subcellularLocation>
        <location evidence="1">Nucleus</location>
    </subcellularLocation>
</comment>
<dbReference type="GO" id="GO:0035267">
    <property type="term" value="C:NuA4 histone acetyltransferase complex"/>
    <property type="evidence" value="ECO:0007669"/>
    <property type="project" value="TreeGrafter"/>
</dbReference>
<dbReference type="PANTHER" id="PTHR10615:SF82">
    <property type="entry name" value="HISTONE ACETYLTRANSFERASE KAT8"/>
    <property type="match status" value="1"/>
</dbReference>
<dbReference type="GO" id="GO:0044545">
    <property type="term" value="C:NSL complex"/>
    <property type="evidence" value="ECO:0007669"/>
    <property type="project" value="TreeGrafter"/>
</dbReference>
<dbReference type="InterPro" id="IPR036388">
    <property type="entry name" value="WH-like_DNA-bd_sf"/>
</dbReference>
<dbReference type="OrthoDB" id="787137at2759"/>
<dbReference type="InterPro" id="IPR050603">
    <property type="entry name" value="MYST_HAT"/>
</dbReference>
<dbReference type="Gene3D" id="1.10.10.10">
    <property type="entry name" value="Winged helix-like DNA-binding domain superfamily/Winged helix DNA-binding domain"/>
    <property type="match status" value="1"/>
</dbReference>
<dbReference type="GO" id="GO:0046972">
    <property type="term" value="F:histone H4K16 acetyltransferase activity"/>
    <property type="evidence" value="ECO:0007669"/>
    <property type="project" value="TreeGrafter"/>
</dbReference>
<proteinExistence type="inferred from homology"/>
<keyword evidence="1" id="KW-0539">Nucleus</keyword>
<dbReference type="EC" id="2.3.1.48" evidence="1"/>
<dbReference type="GO" id="GO:0072487">
    <property type="term" value="C:MSL complex"/>
    <property type="evidence" value="ECO:0007669"/>
    <property type="project" value="TreeGrafter"/>
</dbReference>
<organism evidence="2">
    <name type="scientific">Cyprideis torosa</name>
    <dbReference type="NCBI Taxonomy" id="163714"/>
    <lineage>
        <taxon>Eukaryota</taxon>
        <taxon>Metazoa</taxon>
        <taxon>Ecdysozoa</taxon>
        <taxon>Arthropoda</taxon>
        <taxon>Crustacea</taxon>
        <taxon>Oligostraca</taxon>
        <taxon>Ostracoda</taxon>
        <taxon>Podocopa</taxon>
        <taxon>Podocopida</taxon>
        <taxon>Cytherocopina</taxon>
        <taxon>Cytheroidea</taxon>
        <taxon>Cytherideidae</taxon>
        <taxon>Cyprideis</taxon>
    </lineage>
</organism>
<dbReference type="InterPro" id="IPR016181">
    <property type="entry name" value="Acyl_CoA_acyltransferase"/>
</dbReference>
<dbReference type="EMBL" id="OB660278">
    <property type="protein sequence ID" value="CAD7223949.1"/>
    <property type="molecule type" value="Genomic_DNA"/>
</dbReference>
<name>A0A7R8W7E5_9CRUS</name>
<sequence>MNGAPASTLLQPDPNRGVASFTSTSLPTEGGALLVKEARQKLHIRQYTAICQQDIVSTLQSLNMVKYWKGQHVICITAKVVEEHIRNSGIKSPPLLIDRNRLLWAPPSKKMKQKK</sequence>
<gene>
    <name evidence="2" type="ORF">CTOB1V02_LOCUS1921</name>
</gene>
<comment type="similarity">
    <text evidence="1">Belongs to the MYST (SAS/MOZ) family.</text>
</comment>
<evidence type="ECO:0000313" key="2">
    <source>
        <dbReference type="EMBL" id="CAD7223949.1"/>
    </source>
</evidence>
<dbReference type="GO" id="GO:0005634">
    <property type="term" value="C:nucleus"/>
    <property type="evidence" value="ECO:0007669"/>
    <property type="project" value="UniProtKB-SubCell"/>
</dbReference>
<reference evidence="2" key="1">
    <citation type="submission" date="2020-11" db="EMBL/GenBank/DDBJ databases">
        <authorList>
            <person name="Tran Van P."/>
        </authorList>
    </citation>
    <scope>NUCLEOTIDE SEQUENCE</scope>
</reference>
<evidence type="ECO:0000256" key="1">
    <source>
        <dbReference type="RuleBase" id="RU361211"/>
    </source>
</evidence>
<dbReference type="SUPFAM" id="SSF55729">
    <property type="entry name" value="Acyl-CoA N-acyltransferases (Nat)"/>
    <property type="match status" value="1"/>
</dbReference>
<protein>
    <recommendedName>
        <fullName evidence="1">Histone acetyltransferase</fullName>
        <ecNumber evidence="1">2.3.1.48</ecNumber>
    </recommendedName>
</protein>
<comment type="catalytic activity">
    <reaction evidence="1">
        <text>L-lysyl-[protein] + acetyl-CoA = N(6)-acetyl-L-lysyl-[protein] + CoA + H(+)</text>
        <dbReference type="Rhea" id="RHEA:45948"/>
        <dbReference type="Rhea" id="RHEA-COMP:9752"/>
        <dbReference type="Rhea" id="RHEA-COMP:10731"/>
        <dbReference type="ChEBI" id="CHEBI:15378"/>
        <dbReference type="ChEBI" id="CHEBI:29969"/>
        <dbReference type="ChEBI" id="CHEBI:57287"/>
        <dbReference type="ChEBI" id="CHEBI:57288"/>
        <dbReference type="ChEBI" id="CHEBI:61930"/>
        <dbReference type="EC" id="2.3.1.48"/>
    </reaction>
</comment>
<dbReference type="AlphaFoldDB" id="A0A7R8W7E5"/>